<keyword evidence="5" id="KW-1185">Reference proteome</keyword>
<evidence type="ECO:0000313" key="3">
    <source>
        <dbReference type="EMBL" id="CAF1657934.1"/>
    </source>
</evidence>
<organism evidence="4 5">
    <name type="scientific">Rotaria sordida</name>
    <dbReference type="NCBI Taxonomy" id="392033"/>
    <lineage>
        <taxon>Eukaryota</taxon>
        <taxon>Metazoa</taxon>
        <taxon>Spiralia</taxon>
        <taxon>Gnathifera</taxon>
        <taxon>Rotifera</taxon>
        <taxon>Eurotatoria</taxon>
        <taxon>Bdelloidea</taxon>
        <taxon>Philodinida</taxon>
        <taxon>Philodinidae</taxon>
        <taxon>Rotaria</taxon>
    </lineage>
</organism>
<gene>
    <name evidence="3" type="ORF">JXQ802_LOCUS55590</name>
    <name evidence="4" type="ORF">JXQ802_LOCUS56183</name>
    <name evidence="1" type="ORF">PYM288_LOCUS39056</name>
    <name evidence="2" type="ORF">PYM288_LOCUS39629</name>
</gene>
<proteinExistence type="predicted"/>
<evidence type="ECO:0000313" key="5">
    <source>
        <dbReference type="Proteomes" id="UP000663870"/>
    </source>
</evidence>
<reference evidence="4" key="1">
    <citation type="submission" date="2021-02" db="EMBL/GenBank/DDBJ databases">
        <authorList>
            <person name="Nowell W R."/>
        </authorList>
    </citation>
    <scope>NUCLEOTIDE SEQUENCE</scope>
</reference>
<accession>A0A816FI37</accession>
<dbReference type="Proteomes" id="UP000663870">
    <property type="component" value="Unassembled WGS sequence"/>
</dbReference>
<name>A0A816FI37_9BILA</name>
<evidence type="ECO:0000313" key="1">
    <source>
        <dbReference type="EMBL" id="CAF1509189.1"/>
    </source>
</evidence>
<comment type="caution">
    <text evidence="4">The sequence shown here is derived from an EMBL/GenBank/DDBJ whole genome shotgun (WGS) entry which is preliminary data.</text>
</comment>
<dbReference type="AlphaFoldDB" id="A0A816FI37"/>
<feature type="non-terminal residue" evidence="4">
    <location>
        <position position="1"/>
    </location>
</feature>
<protein>
    <submittedName>
        <fullName evidence="4">Uncharacterized protein</fullName>
    </submittedName>
</protein>
<evidence type="ECO:0000313" key="4">
    <source>
        <dbReference type="EMBL" id="CAF1661842.1"/>
    </source>
</evidence>
<evidence type="ECO:0000313" key="2">
    <source>
        <dbReference type="EMBL" id="CAF1520808.1"/>
    </source>
</evidence>
<sequence>MNLSKRLAQKAVKGWIHGIRTFHQFDPLAVNRISC</sequence>
<dbReference type="EMBL" id="CAJNOL010012946">
    <property type="protein sequence ID" value="CAF1661842.1"/>
    <property type="molecule type" value="Genomic_DNA"/>
</dbReference>
<dbReference type="EMBL" id="CAJNOH010011105">
    <property type="protein sequence ID" value="CAF1520808.1"/>
    <property type="molecule type" value="Genomic_DNA"/>
</dbReference>
<dbReference type="EMBL" id="CAJNOL010011984">
    <property type="protein sequence ID" value="CAF1657934.1"/>
    <property type="molecule type" value="Genomic_DNA"/>
</dbReference>
<dbReference type="Proteomes" id="UP000663854">
    <property type="component" value="Unassembled WGS sequence"/>
</dbReference>
<dbReference type="EMBL" id="CAJNOH010010172">
    <property type="protein sequence ID" value="CAF1509189.1"/>
    <property type="molecule type" value="Genomic_DNA"/>
</dbReference>